<proteinExistence type="predicted"/>
<dbReference type="AlphaFoldDB" id="A0A3M0BG77"/>
<feature type="coiled-coil region" evidence="1">
    <location>
        <begin position="144"/>
        <end position="171"/>
    </location>
</feature>
<dbReference type="RefSeq" id="WP_121923274.1">
    <property type="nucleotide sequence ID" value="NZ_REFO01000012.1"/>
</dbReference>
<organism evidence="2 3">
    <name type="scientific">Hydrogenothermus marinus</name>
    <dbReference type="NCBI Taxonomy" id="133270"/>
    <lineage>
        <taxon>Bacteria</taxon>
        <taxon>Pseudomonadati</taxon>
        <taxon>Aquificota</taxon>
        <taxon>Aquificia</taxon>
        <taxon>Aquificales</taxon>
        <taxon>Hydrogenothermaceae</taxon>
        <taxon>Hydrogenothermus</taxon>
    </lineage>
</organism>
<comment type="caution">
    <text evidence="2">The sequence shown here is derived from an EMBL/GenBank/DDBJ whole genome shotgun (WGS) entry which is preliminary data.</text>
</comment>
<dbReference type="SUPFAM" id="SSF103247">
    <property type="entry name" value="TT1751-like"/>
    <property type="match status" value="1"/>
</dbReference>
<dbReference type="InterPro" id="IPR035923">
    <property type="entry name" value="TT1751-like_sf"/>
</dbReference>
<reference evidence="2 3" key="1">
    <citation type="submission" date="2018-10" db="EMBL/GenBank/DDBJ databases">
        <title>Genomic Encyclopedia of Archaeal and Bacterial Type Strains, Phase II (KMG-II): from individual species to whole genera.</title>
        <authorList>
            <person name="Goeker M."/>
        </authorList>
    </citation>
    <scope>NUCLEOTIDE SEQUENCE [LARGE SCALE GENOMIC DNA]</scope>
    <source>
        <strain evidence="2 3">VM1</strain>
    </source>
</reference>
<dbReference type="EMBL" id="REFO01000012">
    <property type="protein sequence ID" value="RMA96141.1"/>
    <property type="molecule type" value="Genomic_DNA"/>
</dbReference>
<dbReference type="Proteomes" id="UP000280842">
    <property type="component" value="Unassembled WGS sequence"/>
</dbReference>
<keyword evidence="1" id="KW-0175">Coiled coil</keyword>
<evidence type="ECO:0000313" key="3">
    <source>
        <dbReference type="Proteomes" id="UP000280842"/>
    </source>
</evidence>
<dbReference type="OrthoDB" id="14398at2"/>
<dbReference type="Gene3D" id="3.30.310.70">
    <property type="entry name" value="TT1751-like domain"/>
    <property type="match status" value="1"/>
</dbReference>
<gene>
    <name evidence="2" type="ORF">CLV39_1155</name>
</gene>
<sequence>MIRLLSLSAIFTLLISLNSFGWQPETGGSGKGLDIFKVEMDADQLVIVLKSNLEAYQITLVDTTNPVAPLSNNVNLFPDFDKLKISFIQNFLVTSITTLYKIYTTDPNAIVLSPWVITIYQREDDDYSYIVVAKGSMLLDGTKFPKVKKAAEELESRIEQAIKDLGAVKVQ</sequence>
<protein>
    <recommendedName>
        <fullName evidence="4">DUF302 domain-containing protein</fullName>
    </recommendedName>
</protein>
<evidence type="ECO:0000313" key="2">
    <source>
        <dbReference type="EMBL" id="RMA96141.1"/>
    </source>
</evidence>
<evidence type="ECO:0008006" key="4">
    <source>
        <dbReference type="Google" id="ProtNLM"/>
    </source>
</evidence>
<evidence type="ECO:0000256" key="1">
    <source>
        <dbReference type="SAM" id="Coils"/>
    </source>
</evidence>
<name>A0A3M0BG77_9AQUI</name>
<keyword evidence="3" id="KW-1185">Reference proteome</keyword>
<accession>A0A3M0BG77</accession>